<evidence type="ECO:0000313" key="1">
    <source>
        <dbReference type="EMBL" id="GBP20215.1"/>
    </source>
</evidence>
<name>A0A4C1U1I7_EUMVA</name>
<accession>A0A4C1U1I7</accession>
<proteinExistence type="predicted"/>
<comment type="caution">
    <text evidence="1">The sequence shown here is derived from an EMBL/GenBank/DDBJ whole genome shotgun (WGS) entry which is preliminary data.</text>
</comment>
<evidence type="ECO:0000313" key="2">
    <source>
        <dbReference type="Proteomes" id="UP000299102"/>
    </source>
</evidence>
<organism evidence="1 2">
    <name type="scientific">Eumeta variegata</name>
    <name type="common">Bagworm moth</name>
    <name type="synonym">Eumeta japonica</name>
    <dbReference type="NCBI Taxonomy" id="151549"/>
    <lineage>
        <taxon>Eukaryota</taxon>
        <taxon>Metazoa</taxon>
        <taxon>Ecdysozoa</taxon>
        <taxon>Arthropoda</taxon>
        <taxon>Hexapoda</taxon>
        <taxon>Insecta</taxon>
        <taxon>Pterygota</taxon>
        <taxon>Neoptera</taxon>
        <taxon>Endopterygota</taxon>
        <taxon>Lepidoptera</taxon>
        <taxon>Glossata</taxon>
        <taxon>Ditrysia</taxon>
        <taxon>Tineoidea</taxon>
        <taxon>Psychidae</taxon>
        <taxon>Oiketicinae</taxon>
        <taxon>Eumeta</taxon>
    </lineage>
</organism>
<gene>
    <name evidence="1" type="ORF">EVAR_82088_1</name>
</gene>
<dbReference type="Proteomes" id="UP000299102">
    <property type="component" value="Unassembled WGS sequence"/>
</dbReference>
<sequence length="90" mass="10573">MNQEIEENSIRMQPHAAISLHYPSTAHERRLDARKSMTHCRVPHEPRVRARARNERPLFHSIGRCVRVEKSQRPHTTYTSTVLSTVYKVK</sequence>
<reference evidence="1 2" key="1">
    <citation type="journal article" date="2019" name="Commun. Biol.">
        <title>The bagworm genome reveals a unique fibroin gene that provides high tensile strength.</title>
        <authorList>
            <person name="Kono N."/>
            <person name="Nakamura H."/>
            <person name="Ohtoshi R."/>
            <person name="Tomita M."/>
            <person name="Numata K."/>
            <person name="Arakawa K."/>
        </authorList>
    </citation>
    <scope>NUCLEOTIDE SEQUENCE [LARGE SCALE GENOMIC DNA]</scope>
</reference>
<keyword evidence="2" id="KW-1185">Reference proteome</keyword>
<dbReference type="AlphaFoldDB" id="A0A4C1U1I7"/>
<protein>
    <submittedName>
        <fullName evidence="1">Uncharacterized protein</fullName>
    </submittedName>
</protein>
<dbReference type="EMBL" id="BGZK01000116">
    <property type="protein sequence ID" value="GBP20215.1"/>
    <property type="molecule type" value="Genomic_DNA"/>
</dbReference>